<evidence type="ECO:0000256" key="2">
    <source>
        <dbReference type="ARBA" id="ARBA00023284"/>
    </source>
</evidence>
<evidence type="ECO:0000256" key="1">
    <source>
        <dbReference type="ARBA" id="ARBA00022729"/>
    </source>
</evidence>
<reference evidence="5 8" key="2">
    <citation type="journal article" date="2019" name="PLoS Negl. Trop. Dis.">
        <title>Revisiting the worldwide diversity of Leptospira species in the environment.</title>
        <authorList>
            <person name="Vincent A.T."/>
            <person name="Schiettekatte O."/>
            <person name="Bourhy P."/>
            <person name="Veyrier F.J."/>
            <person name="Picardeau M."/>
        </authorList>
    </citation>
    <scope>NUCLEOTIDE SEQUENCE [LARGE SCALE GENOMIC DNA]</scope>
    <source>
        <strain evidence="6">201702690</strain>
        <strain evidence="5 8">SSW18</strain>
    </source>
</reference>
<keyword evidence="7" id="KW-1185">Reference proteome</keyword>
<feature type="repeat" description="TPR" evidence="3">
    <location>
        <begin position="229"/>
        <end position="262"/>
    </location>
</feature>
<dbReference type="Pfam" id="PF13174">
    <property type="entry name" value="TPR_6"/>
    <property type="match status" value="2"/>
</dbReference>
<evidence type="ECO:0000313" key="6">
    <source>
        <dbReference type="EMBL" id="TGL41155.1"/>
    </source>
</evidence>
<dbReference type="Gene3D" id="1.25.40.10">
    <property type="entry name" value="Tetratricopeptide repeat domain"/>
    <property type="match status" value="1"/>
</dbReference>
<evidence type="ECO:0000313" key="8">
    <source>
        <dbReference type="Proteomes" id="UP000297946"/>
    </source>
</evidence>
<dbReference type="InterPro" id="IPR011990">
    <property type="entry name" value="TPR-like_helical_dom_sf"/>
</dbReference>
<evidence type="ECO:0000259" key="4">
    <source>
        <dbReference type="PROSITE" id="PS51352"/>
    </source>
</evidence>
<dbReference type="EMBL" id="RQGC01000006">
    <property type="protein sequence ID" value="TGL41155.1"/>
    <property type="molecule type" value="Genomic_DNA"/>
</dbReference>
<comment type="caution">
    <text evidence="5">The sequence shown here is derived from an EMBL/GenBank/DDBJ whole genome shotgun (WGS) entry which is preliminary data.</text>
</comment>
<evidence type="ECO:0000256" key="3">
    <source>
        <dbReference type="PROSITE-ProRule" id="PRU00339"/>
    </source>
</evidence>
<proteinExistence type="predicted"/>
<feature type="domain" description="Thioredoxin" evidence="4">
    <location>
        <begin position="18"/>
        <end position="135"/>
    </location>
</feature>
<dbReference type="GO" id="GO:0006950">
    <property type="term" value="P:response to stress"/>
    <property type="evidence" value="ECO:0007669"/>
    <property type="project" value="UniProtKB-ARBA"/>
</dbReference>
<dbReference type="SMART" id="SM00028">
    <property type="entry name" value="TPR"/>
    <property type="match status" value="3"/>
</dbReference>
<accession>A0A5F1ZSY4</accession>
<evidence type="ECO:0000313" key="7">
    <source>
        <dbReference type="Proteomes" id="UP000297273"/>
    </source>
</evidence>
<dbReference type="PROSITE" id="PS51352">
    <property type="entry name" value="THIOREDOXIN_2"/>
    <property type="match status" value="1"/>
</dbReference>
<dbReference type="InterPro" id="IPR036249">
    <property type="entry name" value="Thioredoxin-like_sf"/>
</dbReference>
<organism evidence="5 8">
    <name type="scientific">Leptospira langatensis</name>
    <dbReference type="NCBI Taxonomy" id="2484983"/>
    <lineage>
        <taxon>Bacteria</taxon>
        <taxon>Pseudomonadati</taxon>
        <taxon>Spirochaetota</taxon>
        <taxon>Spirochaetia</taxon>
        <taxon>Leptospirales</taxon>
        <taxon>Leptospiraceae</taxon>
        <taxon>Leptospira</taxon>
    </lineage>
</organism>
<keyword evidence="1" id="KW-0732">Signal</keyword>
<dbReference type="RefSeq" id="WP_135645667.1">
    <property type="nucleotide sequence ID" value="NZ_RQER01000007.1"/>
</dbReference>
<dbReference type="InterPro" id="IPR051099">
    <property type="entry name" value="AGR/TXD"/>
</dbReference>
<evidence type="ECO:0000313" key="5">
    <source>
        <dbReference type="EMBL" id="TGK00213.1"/>
    </source>
</evidence>
<keyword evidence="3" id="KW-0802">TPR repeat</keyword>
<dbReference type="Proteomes" id="UP000297273">
    <property type="component" value="Unassembled WGS sequence"/>
</dbReference>
<dbReference type="PROSITE" id="PS00194">
    <property type="entry name" value="THIOREDOXIN_1"/>
    <property type="match status" value="1"/>
</dbReference>
<dbReference type="InterPro" id="IPR017937">
    <property type="entry name" value="Thioredoxin_CS"/>
</dbReference>
<dbReference type="PANTHER" id="PTHR15337">
    <property type="entry name" value="ANTERIOR GRADIENT PROTEIN-RELATED"/>
    <property type="match status" value="1"/>
</dbReference>
<dbReference type="Pfam" id="PF13899">
    <property type="entry name" value="Thioredoxin_7"/>
    <property type="match status" value="1"/>
</dbReference>
<keyword evidence="2" id="KW-0676">Redox-active center</keyword>
<dbReference type="SUPFAM" id="SSF52833">
    <property type="entry name" value="Thioredoxin-like"/>
    <property type="match status" value="1"/>
</dbReference>
<dbReference type="SUPFAM" id="SSF48452">
    <property type="entry name" value="TPR-like"/>
    <property type="match status" value="1"/>
</dbReference>
<reference evidence="6" key="1">
    <citation type="submission" date="2018-10" db="EMBL/GenBank/DDBJ databases">
        <authorList>
            <person name="Vincent A.T."/>
            <person name="Schiettekatte O."/>
            <person name="Bourhy P."/>
            <person name="Veyrier F.J."/>
            <person name="Picardeau M."/>
        </authorList>
    </citation>
    <scope>NUCLEOTIDE SEQUENCE</scope>
    <source>
        <strain evidence="6">201702690</strain>
    </source>
</reference>
<protein>
    <submittedName>
        <fullName evidence="5">DUF3808 domain-containing protein</fullName>
    </submittedName>
</protein>
<feature type="repeat" description="TPR" evidence="3">
    <location>
        <begin position="154"/>
        <end position="187"/>
    </location>
</feature>
<dbReference type="AlphaFoldDB" id="A0A5F1ZSY4"/>
<dbReference type="Gene3D" id="3.40.30.10">
    <property type="entry name" value="Glutaredoxin"/>
    <property type="match status" value="1"/>
</dbReference>
<dbReference type="Pfam" id="PF13181">
    <property type="entry name" value="TPR_8"/>
    <property type="match status" value="1"/>
</dbReference>
<dbReference type="InterPro" id="IPR019734">
    <property type="entry name" value="TPR_rpt"/>
</dbReference>
<dbReference type="EMBL" id="RQER01000007">
    <property type="protein sequence ID" value="TGK00213.1"/>
    <property type="molecule type" value="Genomic_DNA"/>
</dbReference>
<name>A0A5F1ZSY4_9LEPT</name>
<dbReference type="PANTHER" id="PTHR15337:SF11">
    <property type="entry name" value="THIOREDOXIN DOMAIN-CONTAINING PROTEIN"/>
    <property type="match status" value="1"/>
</dbReference>
<dbReference type="InterPro" id="IPR013766">
    <property type="entry name" value="Thioredoxin_domain"/>
</dbReference>
<dbReference type="PROSITE" id="PS50005">
    <property type="entry name" value="TPR"/>
    <property type="match status" value="2"/>
</dbReference>
<dbReference type="Proteomes" id="UP000297946">
    <property type="component" value="Unassembled WGS sequence"/>
</dbReference>
<sequence length="279" mass="32200">MRPFFPFLPTLIVLTTFFFTNNLFSEVKWESSVEGAFTKAKKEGKPIFIDVYADWCGYCKTLKKEIYPKKEVQAELSNFVLLSLDGDRFPNLKRKYQVSGYPTLLFLDKNGSLTEKIAGMPDRRMVVRTLKSAFSKRDQESTLLAQVSKDPENNLLLLKLGEYYFEAKEYQKAAEYFYRSFASEDPRTPENRHKALFNLGVSFSELKNWEKTIKTFSLYLDKFPTGSAQAAYYFRGSAYKALGKRSEAESDLKKALELTSNPEEKKEIQDLLRSLGSDR</sequence>
<dbReference type="OrthoDB" id="9811036at2"/>
<gene>
    <name evidence="5" type="ORF">EHO57_13080</name>
    <name evidence="6" type="ORF">EHQ53_10115</name>
</gene>